<proteinExistence type="predicted"/>
<name>A0AAU8E1D5_9PSED</name>
<reference evidence="1" key="1">
    <citation type="submission" date="2024-06" db="EMBL/GenBank/DDBJ databases">
        <title>The Caenorhabditis elegans bacterial microbiome influences microsporidia infection through nutrient limitation and inhibiting parasite invasion.</title>
        <authorList>
            <person name="Tamim El Jarkass H."/>
            <person name="Castelblanco S."/>
            <person name="Kaur M."/>
            <person name="Wan Y.C."/>
            <person name="Ellis A.E."/>
            <person name="Sheldon R.D."/>
            <person name="Lien E.C."/>
            <person name="Burton N.O."/>
            <person name="Wright G.D."/>
            <person name="Reinke A.W."/>
        </authorList>
    </citation>
    <scope>NUCLEOTIDE SEQUENCE</scope>
    <source>
        <strain evidence="1">MYb327</strain>
    </source>
</reference>
<organism evidence="1">
    <name type="scientific">Pseudomonas sp. MYb327</name>
    <dbReference type="NCBI Taxonomy" id="2745230"/>
    <lineage>
        <taxon>Bacteria</taxon>
        <taxon>Pseudomonadati</taxon>
        <taxon>Pseudomonadota</taxon>
        <taxon>Gammaproteobacteria</taxon>
        <taxon>Pseudomonadales</taxon>
        <taxon>Pseudomonadaceae</taxon>
        <taxon>Pseudomonas</taxon>
    </lineage>
</organism>
<dbReference type="AlphaFoldDB" id="A0AAU8E1D5"/>
<accession>A0AAU8E1D5</accession>
<dbReference type="EMBL" id="CP159258">
    <property type="protein sequence ID" value="XCG72785.1"/>
    <property type="molecule type" value="Genomic_DNA"/>
</dbReference>
<dbReference type="RefSeq" id="WP_339553453.1">
    <property type="nucleotide sequence ID" value="NZ_CP159258.1"/>
</dbReference>
<sequence>MNTKDTITNIANEAVDQLEVASEYLAWFDSLSFAISSSLKNGHENHAVKLASIAQYLASDYRSIVEQDVKTFNDRLIVNRVRG</sequence>
<evidence type="ECO:0000313" key="1">
    <source>
        <dbReference type="EMBL" id="XCG72785.1"/>
    </source>
</evidence>
<gene>
    <name evidence="1" type="ORF">ABVN21_18765</name>
</gene>
<protein>
    <submittedName>
        <fullName evidence="1">Uncharacterized protein</fullName>
    </submittedName>
</protein>